<keyword evidence="2" id="KW-1185">Reference proteome</keyword>
<name>A0A8H6A5W5_PETAA</name>
<evidence type="ECO:0000313" key="1">
    <source>
        <dbReference type="EMBL" id="KAF5861171.1"/>
    </source>
</evidence>
<organism evidence="1 2">
    <name type="scientific">Petromyces alliaceus</name>
    <name type="common">Aspergillus alliaceus</name>
    <dbReference type="NCBI Taxonomy" id="209559"/>
    <lineage>
        <taxon>Eukaryota</taxon>
        <taxon>Fungi</taxon>
        <taxon>Dikarya</taxon>
        <taxon>Ascomycota</taxon>
        <taxon>Pezizomycotina</taxon>
        <taxon>Eurotiomycetes</taxon>
        <taxon>Eurotiomycetidae</taxon>
        <taxon>Eurotiales</taxon>
        <taxon>Aspergillaceae</taxon>
        <taxon>Aspergillus</taxon>
        <taxon>Aspergillus subgen. Circumdati</taxon>
    </lineage>
</organism>
<dbReference type="AlphaFoldDB" id="A0A8H6A5W5"/>
<accession>A0A8H6A5W5</accession>
<evidence type="ECO:0000313" key="2">
    <source>
        <dbReference type="Proteomes" id="UP000541154"/>
    </source>
</evidence>
<comment type="caution">
    <text evidence="1">The sequence shown here is derived from an EMBL/GenBank/DDBJ whole genome shotgun (WGS) entry which is preliminary data.</text>
</comment>
<reference evidence="1 2" key="1">
    <citation type="submission" date="2019-04" db="EMBL/GenBank/DDBJ databases">
        <title>Aspergillus burnettii sp. nov., novel species from soil in southeast Queensland.</title>
        <authorList>
            <person name="Gilchrist C.L.M."/>
            <person name="Pitt J.I."/>
            <person name="Lange L."/>
            <person name="Lacey H.J."/>
            <person name="Vuong D."/>
            <person name="Midgley D.J."/>
            <person name="Greenfield P."/>
            <person name="Bradbury M."/>
            <person name="Lacey E."/>
            <person name="Busk P.K."/>
            <person name="Pilgaard B."/>
            <person name="Chooi Y.H."/>
            <person name="Piggott A.M."/>
        </authorList>
    </citation>
    <scope>NUCLEOTIDE SEQUENCE [LARGE SCALE GENOMIC DNA]</scope>
    <source>
        <strain evidence="1 2">FRR 5400</strain>
    </source>
</reference>
<sequence length="126" mass="14815">MQHFPRRSLEPITEEVTPVDHEILRHGGTSSNIERLPSRLQRSKRVSTDLRRQLEDLTYDVSNLRAELQWQKESKQALLQFQEDVFRIFHMIEDMLVQVTARLRDSEQRYFQVLGFEGNSGDGGMI</sequence>
<dbReference type="EMBL" id="SPNV01000107">
    <property type="protein sequence ID" value="KAF5861171.1"/>
    <property type="molecule type" value="Genomic_DNA"/>
</dbReference>
<protein>
    <submittedName>
        <fullName evidence="1">Uncharacterized protein</fullName>
    </submittedName>
</protein>
<dbReference type="Proteomes" id="UP000541154">
    <property type="component" value="Unassembled WGS sequence"/>
</dbReference>
<gene>
    <name evidence="1" type="ORF">ETB97_000545</name>
</gene>
<proteinExistence type="predicted"/>